<dbReference type="PROSITE" id="PS51186">
    <property type="entry name" value="GNAT"/>
    <property type="match status" value="1"/>
</dbReference>
<keyword evidence="11" id="KW-1185">Reference proteome</keyword>
<reference evidence="11" key="1">
    <citation type="submission" date="2016-10" db="EMBL/GenBank/DDBJ databases">
        <authorList>
            <person name="Varghese N."/>
            <person name="Submissions S."/>
        </authorList>
    </citation>
    <scope>NUCLEOTIDE SEQUENCE [LARGE SCALE GENOMIC DNA]</scope>
    <source>
        <strain evidence="11">ES.061</strain>
    </source>
</reference>
<dbReference type="CDD" id="cd04301">
    <property type="entry name" value="NAT_SF"/>
    <property type="match status" value="1"/>
</dbReference>
<evidence type="ECO:0000256" key="4">
    <source>
        <dbReference type="ARBA" id="ARBA00017935"/>
    </source>
</evidence>
<proteinExistence type="inferred from homology"/>
<evidence type="ECO:0000256" key="1">
    <source>
        <dbReference type="ARBA" id="ARBA00004978"/>
    </source>
</evidence>
<dbReference type="NCBIfam" id="TIGR02406">
    <property type="entry name" value="ectoine_EctA"/>
    <property type="match status" value="1"/>
</dbReference>
<feature type="domain" description="N-acetyltransferase" evidence="9">
    <location>
        <begin position="16"/>
        <end position="172"/>
    </location>
</feature>
<keyword evidence="6 8" id="KW-0012">Acyltransferase</keyword>
<dbReference type="EMBL" id="FNSL01000001">
    <property type="protein sequence ID" value="SEB53481.1"/>
    <property type="molecule type" value="Genomic_DNA"/>
</dbReference>
<dbReference type="GO" id="GO:0033816">
    <property type="term" value="F:diaminobutyrate acetyltransferase activity"/>
    <property type="evidence" value="ECO:0007669"/>
    <property type="project" value="UniProtKB-EC"/>
</dbReference>
<dbReference type="UniPathway" id="UPA00067">
    <property type="reaction ID" value="UER00122"/>
</dbReference>
<protein>
    <recommendedName>
        <fullName evidence="4 8">L-2,4-diaminobutyric acid acetyltransferase</fullName>
        <shortName evidence="8">DABA acetyltransferase</shortName>
        <ecNumber evidence="3 8">2.3.1.178</ecNumber>
    </recommendedName>
</protein>
<comment type="function">
    <text evidence="8">Catalyzes the acetylation of L-2,4-diaminobutyrate (DABA) to gamma-N-acetyl-alpha,gamma-diaminobutyric acid (ADABA) with acetyl coenzyme A.</text>
</comment>
<evidence type="ECO:0000259" key="9">
    <source>
        <dbReference type="PROSITE" id="PS51186"/>
    </source>
</evidence>
<sequence>MATTDIKLVRKRSPEIVYRPPRKEDGADVWRLIQSCEPLDENSLYCNLLQCDHFGDTCIAAERSCDGALVGWISAYLLPDEDNTLFVWQVAVDQSVQGMGVGKKLLAALLDREACENVQALKTTITSDNKASWGLFSSLARRRGGELSHEPYFRKDAHFDGKHATEHMVTIQFAEGASDDLRGNWISLRKADEARSDDAA</sequence>
<dbReference type="InterPro" id="IPR012772">
    <property type="entry name" value="Ectoine_EctA"/>
</dbReference>
<dbReference type="Proteomes" id="UP000199064">
    <property type="component" value="Unassembled WGS sequence"/>
</dbReference>
<dbReference type="GO" id="GO:0019491">
    <property type="term" value="P:ectoine biosynthetic process"/>
    <property type="evidence" value="ECO:0007669"/>
    <property type="project" value="UniProtKB-UniPathway"/>
</dbReference>
<evidence type="ECO:0000256" key="7">
    <source>
        <dbReference type="ARBA" id="ARBA00048924"/>
    </source>
</evidence>
<evidence type="ECO:0000256" key="8">
    <source>
        <dbReference type="RuleBase" id="RU365045"/>
    </source>
</evidence>
<evidence type="ECO:0000313" key="11">
    <source>
        <dbReference type="Proteomes" id="UP000199064"/>
    </source>
</evidence>
<dbReference type="Pfam" id="PF00583">
    <property type="entry name" value="Acetyltransf_1"/>
    <property type="match status" value="1"/>
</dbReference>
<comment type="similarity">
    <text evidence="2 8">Belongs to the acetyltransferase family. EctA subfamily.</text>
</comment>
<evidence type="ECO:0000256" key="2">
    <source>
        <dbReference type="ARBA" id="ARBA00010712"/>
    </source>
</evidence>
<keyword evidence="5 8" id="KW-0808">Transferase</keyword>
<evidence type="ECO:0000256" key="6">
    <source>
        <dbReference type="ARBA" id="ARBA00023315"/>
    </source>
</evidence>
<accession>A0A1H4K4K2</accession>
<dbReference type="InterPro" id="IPR000182">
    <property type="entry name" value="GNAT_dom"/>
</dbReference>
<gene>
    <name evidence="8" type="primary">ectA</name>
    <name evidence="10" type="ORF">SAMN05216452_1959</name>
</gene>
<dbReference type="AlphaFoldDB" id="A0A1H4K4K2"/>
<name>A0A1H4K4K2_9HYPH</name>
<dbReference type="InterPro" id="IPR016181">
    <property type="entry name" value="Acyl_CoA_acyltransferase"/>
</dbReference>
<dbReference type="RefSeq" id="WP_007010255.1">
    <property type="nucleotide sequence ID" value="NZ_FNSL01000001.1"/>
</dbReference>
<organism evidence="10 11">
    <name type="scientific">Nitratireductor aquibiodomus</name>
    <dbReference type="NCBI Taxonomy" id="204799"/>
    <lineage>
        <taxon>Bacteria</taxon>
        <taxon>Pseudomonadati</taxon>
        <taxon>Pseudomonadota</taxon>
        <taxon>Alphaproteobacteria</taxon>
        <taxon>Hyphomicrobiales</taxon>
        <taxon>Phyllobacteriaceae</taxon>
        <taxon>Nitratireductor</taxon>
    </lineage>
</organism>
<evidence type="ECO:0000313" key="10">
    <source>
        <dbReference type="EMBL" id="SEB53481.1"/>
    </source>
</evidence>
<evidence type="ECO:0000256" key="3">
    <source>
        <dbReference type="ARBA" id="ARBA00012355"/>
    </source>
</evidence>
<comment type="pathway">
    <text evidence="1 8">Amine and polyamine biosynthesis; ectoine biosynthesis; L-ectoine from L-aspartate 4-semialdehyde: step 2/3.</text>
</comment>
<dbReference type="Gene3D" id="3.40.630.30">
    <property type="match status" value="1"/>
</dbReference>
<evidence type="ECO:0000256" key="5">
    <source>
        <dbReference type="ARBA" id="ARBA00022679"/>
    </source>
</evidence>
<comment type="catalytic activity">
    <reaction evidence="7 8">
        <text>L-2,4-diaminobutanoate + acetyl-CoA = (2S)-4-acetamido-2-aminobutanoate + CoA + H(+)</text>
        <dbReference type="Rhea" id="RHEA:16901"/>
        <dbReference type="ChEBI" id="CHEBI:15378"/>
        <dbReference type="ChEBI" id="CHEBI:57287"/>
        <dbReference type="ChEBI" id="CHEBI:57288"/>
        <dbReference type="ChEBI" id="CHEBI:58761"/>
        <dbReference type="ChEBI" id="CHEBI:58929"/>
        <dbReference type="EC" id="2.3.1.178"/>
    </reaction>
</comment>
<dbReference type="EC" id="2.3.1.178" evidence="3 8"/>
<dbReference type="SUPFAM" id="SSF55729">
    <property type="entry name" value="Acyl-CoA N-acyltransferases (Nat)"/>
    <property type="match status" value="1"/>
</dbReference>